<reference evidence="2" key="3">
    <citation type="submission" date="2023-05" db="EMBL/GenBank/DDBJ databases">
        <title>Cataloging the Phylogenetic Diversity of Human Bladder Bacteria.</title>
        <authorList>
            <person name="Du J."/>
        </authorList>
    </citation>
    <scope>NUCLEOTIDE SEQUENCE</scope>
    <source>
        <strain evidence="2">UMB9226</strain>
    </source>
</reference>
<gene>
    <name evidence="1" type="ORF">AEL95_02035</name>
    <name evidence="3" type="ORF">ERD32_03210</name>
    <name evidence="2" type="ORF">QP235_04385</name>
</gene>
<dbReference type="PATRIC" id="fig|47770.28.peg.1972"/>
<sequence>MQEDMTNALINIPSLTNFIKSIVKETVKEDKNDLTGKTWNIKQFREICCRGKGDNWVRTFIFDEFPEVDYKKGGFVVNPRKTPEGKTTIIFAKEACEWMQKHQHEIDWNAKITS</sequence>
<evidence type="ECO:0000313" key="2">
    <source>
        <dbReference type="EMBL" id="MDK6502438.1"/>
    </source>
</evidence>
<dbReference type="AlphaFoldDB" id="A0A109DMV7"/>
<dbReference type="Proteomes" id="UP000289808">
    <property type="component" value="Unassembled WGS sequence"/>
</dbReference>
<dbReference type="EMBL" id="LJGP01000007">
    <property type="protein sequence ID" value="KWU04645.1"/>
    <property type="molecule type" value="Genomic_DNA"/>
</dbReference>
<reference evidence="3 5" key="2">
    <citation type="submission" date="2019-01" db="EMBL/GenBank/DDBJ databases">
        <title>The genome sequence of Lactobacillus crispatus L49.</title>
        <authorList>
            <person name="Zhong J."/>
            <person name="Zhang J."/>
        </authorList>
    </citation>
    <scope>NUCLEOTIDE SEQUENCE [LARGE SCALE GENOMIC DNA]</scope>
    <source>
        <strain evidence="3 5">L49</strain>
    </source>
</reference>
<dbReference type="EMBL" id="SCLX01000012">
    <property type="protein sequence ID" value="RXF58711.1"/>
    <property type="molecule type" value="Genomic_DNA"/>
</dbReference>
<dbReference type="Proteomes" id="UP001230300">
    <property type="component" value="Unassembled WGS sequence"/>
</dbReference>
<dbReference type="Pfam" id="PF05595">
    <property type="entry name" value="DUF771"/>
    <property type="match status" value="1"/>
</dbReference>
<protein>
    <submittedName>
        <fullName evidence="2">DUF771 domain-containing protein</fullName>
    </submittedName>
</protein>
<dbReference type="Proteomes" id="UP000067598">
    <property type="component" value="Unassembled WGS sequence"/>
</dbReference>
<evidence type="ECO:0000313" key="3">
    <source>
        <dbReference type="EMBL" id="RXF58711.1"/>
    </source>
</evidence>
<evidence type="ECO:0000313" key="5">
    <source>
        <dbReference type="Proteomes" id="UP000289808"/>
    </source>
</evidence>
<accession>A0A109DMV7</accession>
<evidence type="ECO:0000313" key="4">
    <source>
        <dbReference type="Proteomes" id="UP000067598"/>
    </source>
</evidence>
<comment type="caution">
    <text evidence="1">The sequence shown here is derived from an EMBL/GenBank/DDBJ whole genome shotgun (WGS) entry which is preliminary data.</text>
</comment>
<evidence type="ECO:0000313" key="1">
    <source>
        <dbReference type="EMBL" id="KWU04645.1"/>
    </source>
</evidence>
<dbReference type="InterPro" id="IPR008489">
    <property type="entry name" value="DUF771"/>
</dbReference>
<name>A0A109DMV7_9LACO</name>
<dbReference type="RefSeq" id="WP_005728932.1">
    <property type="nucleotide sequence ID" value="NZ_AP025162.1"/>
</dbReference>
<reference evidence="1 4" key="1">
    <citation type="journal article" date="2016" name="Microbiology (Mosc.)">
        <title>Comparison of Lactobacillus crispatus isolates from Lactobacillus-dominated vaginal microbiomes with isolates from microbiomes containing bacterial vaginosis-associated bacteria.</title>
        <authorList>
            <person name="Abdelmaksoud A.A."/>
            <person name="Koparde V.N."/>
            <person name="Sheth N.U."/>
            <person name="Serrano M.G."/>
            <person name="Glascock A.L."/>
            <person name="Fettweis J.M."/>
            <person name="Strauss Iii J.F."/>
            <person name="Buck G.A."/>
            <person name="Jefferson K.K."/>
        </authorList>
    </citation>
    <scope>NUCLEOTIDE SEQUENCE [LARGE SCALE GENOMIC DNA]</scope>
    <source>
        <strain evidence="1 4">VMC3</strain>
    </source>
</reference>
<dbReference type="EMBL" id="JASOGN010000012">
    <property type="protein sequence ID" value="MDK6502438.1"/>
    <property type="molecule type" value="Genomic_DNA"/>
</dbReference>
<proteinExistence type="predicted"/>
<organism evidence="1 4">
    <name type="scientific">Lactobacillus crispatus</name>
    <dbReference type="NCBI Taxonomy" id="47770"/>
    <lineage>
        <taxon>Bacteria</taxon>
        <taxon>Bacillati</taxon>
        <taxon>Bacillota</taxon>
        <taxon>Bacilli</taxon>
        <taxon>Lactobacillales</taxon>
        <taxon>Lactobacillaceae</taxon>
        <taxon>Lactobacillus</taxon>
    </lineage>
</organism>